<dbReference type="Proteomes" id="UP000244446">
    <property type="component" value="Unassembled WGS sequence"/>
</dbReference>
<accession>A0A2T7G6H7</accession>
<dbReference type="InterPro" id="IPR050396">
    <property type="entry name" value="Glycosyltr_51/Transpeptidase"/>
</dbReference>
<dbReference type="InterPro" id="IPR001460">
    <property type="entry name" value="PCN-bd_Tpept"/>
</dbReference>
<dbReference type="InterPro" id="IPR001264">
    <property type="entry name" value="Glyco_trans_51"/>
</dbReference>
<comment type="caution">
    <text evidence="16">The sequence shown here is derived from an EMBL/GenBank/DDBJ whole genome shotgun (WGS) entry which is preliminary data.</text>
</comment>
<dbReference type="Gene3D" id="3.40.710.10">
    <property type="entry name" value="DD-peptidase/beta-lactamase superfamily"/>
    <property type="match status" value="1"/>
</dbReference>
<name>A0A2T7G6H7_9RHOB</name>
<dbReference type="InterPro" id="IPR012338">
    <property type="entry name" value="Beta-lactam/transpept-like"/>
</dbReference>
<evidence type="ECO:0000256" key="9">
    <source>
        <dbReference type="ARBA" id="ARBA00023268"/>
    </source>
</evidence>
<dbReference type="EMBL" id="QCYH01000005">
    <property type="protein sequence ID" value="PVA10018.1"/>
    <property type="molecule type" value="Genomic_DNA"/>
</dbReference>
<feature type="signal peptide" evidence="12">
    <location>
        <begin position="1"/>
        <end position="17"/>
    </location>
</feature>
<dbReference type="SUPFAM" id="SSF56601">
    <property type="entry name" value="beta-lactamase/transpeptidase-like"/>
    <property type="match status" value="1"/>
</dbReference>
<evidence type="ECO:0000256" key="1">
    <source>
        <dbReference type="ARBA" id="ARBA00004752"/>
    </source>
</evidence>
<keyword evidence="8" id="KW-0378">Hydrolase</keyword>
<feature type="domain" description="Penicillin-binding C-terminal" evidence="15">
    <location>
        <begin position="595"/>
        <end position="675"/>
    </location>
</feature>
<dbReference type="UniPathway" id="UPA00219"/>
<keyword evidence="5" id="KW-0645">Protease</keyword>
<dbReference type="InterPro" id="IPR011815">
    <property type="entry name" value="PBP_1c"/>
</dbReference>
<evidence type="ECO:0000256" key="8">
    <source>
        <dbReference type="ARBA" id="ARBA00022801"/>
    </source>
</evidence>
<evidence type="ECO:0000256" key="3">
    <source>
        <dbReference type="ARBA" id="ARBA00007739"/>
    </source>
</evidence>
<dbReference type="Gene3D" id="1.10.3810.10">
    <property type="entry name" value="Biosynthetic peptidoglycan transglycosylase-like"/>
    <property type="match status" value="1"/>
</dbReference>
<keyword evidence="17" id="KW-1185">Reference proteome</keyword>
<reference evidence="16 17" key="1">
    <citation type="submission" date="2018-04" db="EMBL/GenBank/DDBJ databases">
        <title>Pelagivirga bohaiensis gen. nov., sp. nov., a bacterium isolated from the Bohai Sea.</title>
        <authorList>
            <person name="Ji X."/>
        </authorList>
    </citation>
    <scope>NUCLEOTIDE SEQUENCE [LARGE SCALE GENOMIC DNA]</scope>
    <source>
        <strain evidence="16 17">BH-SD19</strain>
    </source>
</reference>
<comment type="similarity">
    <text evidence="3">In the N-terminal section; belongs to the glycosyltransferase 51 family.</text>
</comment>
<dbReference type="Pfam" id="PF00912">
    <property type="entry name" value="Transgly"/>
    <property type="match status" value="1"/>
</dbReference>
<dbReference type="GO" id="GO:0004180">
    <property type="term" value="F:carboxypeptidase activity"/>
    <property type="evidence" value="ECO:0007669"/>
    <property type="project" value="UniProtKB-KW"/>
</dbReference>
<feature type="chain" id="PRO_5015576718" description="peptidoglycan glycosyltransferase" evidence="12">
    <location>
        <begin position="18"/>
        <end position="678"/>
    </location>
</feature>
<evidence type="ECO:0000259" key="15">
    <source>
        <dbReference type="Pfam" id="PF06832"/>
    </source>
</evidence>
<dbReference type="NCBIfam" id="TIGR02073">
    <property type="entry name" value="PBP_1c"/>
    <property type="match status" value="1"/>
</dbReference>
<dbReference type="Pfam" id="PF06832">
    <property type="entry name" value="BiPBP_C"/>
    <property type="match status" value="1"/>
</dbReference>
<dbReference type="InterPro" id="IPR009647">
    <property type="entry name" value="PBP_C"/>
</dbReference>
<comment type="pathway">
    <text evidence="1">Cell wall biogenesis; peptidoglycan biosynthesis.</text>
</comment>
<evidence type="ECO:0000256" key="4">
    <source>
        <dbReference type="ARBA" id="ARBA00022645"/>
    </source>
</evidence>
<evidence type="ECO:0000313" key="17">
    <source>
        <dbReference type="Proteomes" id="UP000244446"/>
    </source>
</evidence>
<evidence type="ECO:0000256" key="10">
    <source>
        <dbReference type="ARBA" id="ARBA00044770"/>
    </source>
</evidence>
<evidence type="ECO:0000256" key="12">
    <source>
        <dbReference type="SAM" id="SignalP"/>
    </source>
</evidence>
<organism evidence="16 17">
    <name type="scientific">Pelagivirga sediminicola</name>
    <dbReference type="NCBI Taxonomy" id="2170575"/>
    <lineage>
        <taxon>Bacteria</taxon>
        <taxon>Pseudomonadati</taxon>
        <taxon>Pseudomonadota</taxon>
        <taxon>Alphaproteobacteria</taxon>
        <taxon>Rhodobacterales</taxon>
        <taxon>Paracoccaceae</taxon>
        <taxon>Pelagivirga</taxon>
    </lineage>
</organism>
<evidence type="ECO:0000256" key="2">
    <source>
        <dbReference type="ARBA" id="ARBA00007090"/>
    </source>
</evidence>
<dbReference type="GO" id="GO:0009252">
    <property type="term" value="P:peptidoglycan biosynthetic process"/>
    <property type="evidence" value="ECO:0007669"/>
    <property type="project" value="UniProtKB-UniPathway"/>
</dbReference>
<evidence type="ECO:0000259" key="14">
    <source>
        <dbReference type="Pfam" id="PF00912"/>
    </source>
</evidence>
<dbReference type="PANTHER" id="PTHR32282:SF15">
    <property type="entry name" value="PENICILLIN-BINDING PROTEIN 1C"/>
    <property type="match status" value="1"/>
</dbReference>
<feature type="domain" description="Glycosyl transferase family 51" evidence="14">
    <location>
        <begin position="68"/>
        <end position="224"/>
    </location>
</feature>
<dbReference type="GO" id="GO:0008955">
    <property type="term" value="F:peptidoglycan glycosyltransferase activity"/>
    <property type="evidence" value="ECO:0007669"/>
    <property type="project" value="UniProtKB-EC"/>
</dbReference>
<dbReference type="Pfam" id="PF00905">
    <property type="entry name" value="Transpeptidase"/>
    <property type="match status" value="1"/>
</dbReference>
<dbReference type="InterPro" id="IPR023346">
    <property type="entry name" value="Lysozyme-like_dom_sf"/>
</dbReference>
<keyword evidence="6" id="KW-0328">Glycosyltransferase</keyword>
<comment type="similarity">
    <text evidence="2">In the C-terminal section; belongs to the transpeptidase family.</text>
</comment>
<dbReference type="SUPFAM" id="SSF53955">
    <property type="entry name" value="Lysozyme-like"/>
    <property type="match status" value="1"/>
</dbReference>
<keyword evidence="12" id="KW-0732">Signal</keyword>
<comment type="catalytic activity">
    <reaction evidence="11">
        <text>[GlcNAc-(1-&gt;4)-Mur2Ac(oyl-L-Ala-gamma-D-Glu-L-Lys-D-Ala-D-Ala)](n)-di-trans,octa-cis-undecaprenyl diphosphate + beta-D-GlcNAc-(1-&gt;4)-Mur2Ac(oyl-L-Ala-gamma-D-Glu-L-Lys-D-Ala-D-Ala)-di-trans,octa-cis-undecaprenyl diphosphate = [GlcNAc-(1-&gt;4)-Mur2Ac(oyl-L-Ala-gamma-D-Glu-L-Lys-D-Ala-D-Ala)](n+1)-di-trans,octa-cis-undecaprenyl diphosphate + di-trans,octa-cis-undecaprenyl diphosphate + H(+)</text>
        <dbReference type="Rhea" id="RHEA:23708"/>
        <dbReference type="Rhea" id="RHEA-COMP:9602"/>
        <dbReference type="Rhea" id="RHEA-COMP:9603"/>
        <dbReference type="ChEBI" id="CHEBI:15378"/>
        <dbReference type="ChEBI" id="CHEBI:58405"/>
        <dbReference type="ChEBI" id="CHEBI:60033"/>
        <dbReference type="ChEBI" id="CHEBI:78435"/>
        <dbReference type="EC" id="2.4.99.28"/>
    </reaction>
</comment>
<evidence type="ECO:0000256" key="7">
    <source>
        <dbReference type="ARBA" id="ARBA00022679"/>
    </source>
</evidence>
<evidence type="ECO:0000259" key="13">
    <source>
        <dbReference type="Pfam" id="PF00905"/>
    </source>
</evidence>
<dbReference type="InterPro" id="IPR036950">
    <property type="entry name" value="PBP_transglycosylase"/>
</dbReference>
<dbReference type="OrthoDB" id="9766909at2"/>
<dbReference type="GO" id="GO:0030288">
    <property type="term" value="C:outer membrane-bounded periplasmic space"/>
    <property type="evidence" value="ECO:0007669"/>
    <property type="project" value="TreeGrafter"/>
</dbReference>
<keyword evidence="9" id="KW-0511">Multifunctional enzyme</keyword>
<keyword evidence="4" id="KW-0121">Carboxypeptidase</keyword>
<feature type="domain" description="Penicillin-binding protein transpeptidase" evidence="13">
    <location>
        <begin position="301"/>
        <end position="511"/>
    </location>
</feature>
<dbReference type="PANTHER" id="PTHR32282">
    <property type="entry name" value="BINDING PROTEIN TRANSPEPTIDASE, PUTATIVE-RELATED"/>
    <property type="match status" value="1"/>
</dbReference>
<keyword evidence="7" id="KW-0808">Transferase</keyword>
<dbReference type="AlphaFoldDB" id="A0A2T7G6H7"/>
<dbReference type="RefSeq" id="WP_108692100.1">
    <property type="nucleotide sequence ID" value="NZ_QCYH01000005.1"/>
</dbReference>
<dbReference type="GO" id="GO:0008658">
    <property type="term" value="F:penicillin binding"/>
    <property type="evidence" value="ECO:0007669"/>
    <property type="project" value="InterPro"/>
</dbReference>
<dbReference type="GO" id="GO:0006508">
    <property type="term" value="P:proteolysis"/>
    <property type="evidence" value="ECO:0007669"/>
    <property type="project" value="UniProtKB-KW"/>
</dbReference>
<evidence type="ECO:0000256" key="11">
    <source>
        <dbReference type="ARBA" id="ARBA00049902"/>
    </source>
</evidence>
<dbReference type="EC" id="2.4.99.28" evidence="10"/>
<evidence type="ECO:0000256" key="6">
    <source>
        <dbReference type="ARBA" id="ARBA00022676"/>
    </source>
</evidence>
<gene>
    <name evidence="16" type="primary">pbpC</name>
    <name evidence="16" type="ORF">DC366_10155</name>
</gene>
<evidence type="ECO:0000256" key="5">
    <source>
        <dbReference type="ARBA" id="ARBA00022670"/>
    </source>
</evidence>
<evidence type="ECO:0000313" key="16">
    <source>
        <dbReference type="EMBL" id="PVA10018.1"/>
    </source>
</evidence>
<sequence>MRTHRWLIALACTLAIAAGLRDGLDAWVDRTPMPPLQTAFGTEVLDRRNETLRVYTVGDGRWRLAPGAVDPAFIDMLIAYEDQRFLSHSGVDLRAMLRAGVQALWRGGIVSGASTLTMQTARLMEDGSTGQWAGKLRQIRLALALERRLTKRQILEIYLARAPYGGNIEGIRAAALAWFGKEPARLTPAQSALLVALPQSPETRRPDRHPHAASAARDRVLDLMVRQGVLSAETAQAARFDPVPTARRSFPALAPHLADRAIAADPAARRHDLTIDAALQAKLEALAARAVRGLPGAVSVAIVLADHRSGEILASVGSAGFDGGARQGFVDMTDALRSPGSTLKPLIYAMAFERGLAHPQTLINDAPVRFGGYAPQNFDNIFRGEITVTDALRQSLNIPVVRLMNEIGPAHLMDAMRRAGLRPELAGDHAGLAVALGGVGVTLTDMVQLYAALARGGDAIPLRWRQGGPDPAPRRILDRAAAWQVGDILAGLAPPPGAPRRALAYKTGTSYGHRDAWALGWDGAHVAGVWIGRPDGTPVPGAFGGDLAAPILFEAFQRLKSRPDALPPPPPDTLIVSTAELPQPLQRFAGRGAVFAANSGAPELIFPPDGARISAADAGLTVKVRGGKPPYTFMANGQPMLTNVRGGQASLEHLGKGFSQIAVIDALGRSARVTVRLD</sequence>
<proteinExistence type="inferred from homology"/>
<protein>
    <recommendedName>
        <fullName evidence="10">peptidoglycan glycosyltransferase</fullName>
        <ecNumber evidence="10">2.4.99.28</ecNumber>
    </recommendedName>
</protein>